<dbReference type="PANTHER" id="PTHR39184">
    <property type="match status" value="1"/>
</dbReference>
<dbReference type="InterPro" id="IPR006437">
    <property type="entry name" value="Phage_terminase_lsu"/>
</dbReference>
<organism evidence="3">
    <name type="scientific">Siphoviridae sp. ct2hZ16</name>
    <dbReference type="NCBI Taxonomy" id="2826276"/>
    <lineage>
        <taxon>Viruses</taxon>
        <taxon>Duplodnaviria</taxon>
        <taxon>Heunggongvirae</taxon>
        <taxon>Uroviricota</taxon>
        <taxon>Caudoviricetes</taxon>
    </lineage>
</organism>
<name>A0A8S5QUM9_9CAUD</name>
<sequence>MMCQENKNIKDIISPAFYKPFWDIEDGKVQEFVAKGGRGSTKSSFIGVEVILQLRAHPQCHAAVFRKVGNTLRTSVYAQIVWAINELGLHDHFRCTVSPMECTYLPTGQKVLFFGVDDPGKVKSIKVPFGYIGICWFEELDQFDGEEQIRNVEQSCLRGGDWFITFKSFNPPAMARNWANGYALKARNGKLIHHSTYKTTPAEWLGERFLADAEYLQRTNETAYRHEYLGEVVGSGTAVFENIKIEKITDEQIASFDRIKRGVDWGWYPDPWAYNAMHYDAARRTLYIFDELTRRRTSNRDTAQLLLDKGLTREDKICADSAEPKSIADYNKYGVKTFAAKKGPKSVRYGTKWLQMLAAIVIDPERCPETAKEFSEYEYERDAKTGEVLEGYPDINNHHIDAVRYAMESTAGKAGDSADTKYKSVFDKGR</sequence>
<dbReference type="InterPro" id="IPR035413">
    <property type="entry name" value="Terminase_L_C"/>
</dbReference>
<dbReference type="Pfam" id="PF04466">
    <property type="entry name" value="Terminase_3"/>
    <property type="match status" value="1"/>
</dbReference>
<dbReference type="Pfam" id="PF17288">
    <property type="entry name" value="Terminase_3C"/>
    <property type="match status" value="1"/>
</dbReference>
<dbReference type="InterPro" id="IPR052380">
    <property type="entry name" value="Viral_DNA_packaging_terminase"/>
</dbReference>
<dbReference type="InterPro" id="IPR027417">
    <property type="entry name" value="P-loop_NTPase"/>
</dbReference>
<dbReference type="InterPro" id="IPR035412">
    <property type="entry name" value="Terminase_L_N"/>
</dbReference>
<feature type="domain" description="Phage terminase large subunit N-terminal" evidence="1">
    <location>
        <begin position="32"/>
        <end position="231"/>
    </location>
</feature>
<dbReference type="Gene3D" id="3.40.50.300">
    <property type="entry name" value="P-loop containing nucleotide triphosphate hydrolases"/>
    <property type="match status" value="1"/>
</dbReference>
<dbReference type="Gene3D" id="3.30.420.280">
    <property type="match status" value="1"/>
</dbReference>
<accession>A0A8S5QUM9</accession>
<reference evidence="3" key="1">
    <citation type="journal article" date="2021" name="Proc. Natl. Acad. Sci. U.S.A.">
        <title>A Catalog of Tens of Thousands of Viruses from Human Metagenomes Reveals Hidden Associations with Chronic Diseases.</title>
        <authorList>
            <person name="Tisza M.J."/>
            <person name="Buck C.B."/>
        </authorList>
    </citation>
    <scope>NUCLEOTIDE SEQUENCE</scope>
    <source>
        <strain evidence="3">Ct2hZ16</strain>
    </source>
</reference>
<dbReference type="EMBL" id="BK015739">
    <property type="protein sequence ID" value="DAE22760.1"/>
    <property type="molecule type" value="Genomic_DNA"/>
</dbReference>
<evidence type="ECO:0000259" key="2">
    <source>
        <dbReference type="Pfam" id="PF17288"/>
    </source>
</evidence>
<evidence type="ECO:0000313" key="3">
    <source>
        <dbReference type="EMBL" id="DAE22760.1"/>
    </source>
</evidence>
<evidence type="ECO:0000259" key="1">
    <source>
        <dbReference type="Pfam" id="PF04466"/>
    </source>
</evidence>
<proteinExistence type="predicted"/>
<protein>
    <submittedName>
        <fullName evidence="3">Terminase large subunit</fullName>
    </submittedName>
</protein>
<dbReference type="PANTHER" id="PTHR39184:SF1">
    <property type="entry name" value="PBSX PHAGE TERMINASE LARGE SUBUNIT"/>
    <property type="match status" value="1"/>
</dbReference>
<feature type="domain" description="Phage terminase large subunit C-terminal" evidence="2">
    <location>
        <begin position="264"/>
        <end position="408"/>
    </location>
</feature>
<dbReference type="NCBIfam" id="TIGR01547">
    <property type="entry name" value="phage_term_2"/>
    <property type="match status" value="1"/>
</dbReference>